<protein>
    <submittedName>
        <fullName evidence="2">PPPDE domain-containing protein</fullName>
    </submittedName>
</protein>
<evidence type="ECO:0000313" key="2">
    <source>
        <dbReference type="EMBL" id="KAK9772096.1"/>
    </source>
</evidence>
<keyword evidence="3" id="KW-1185">Reference proteome</keyword>
<dbReference type="PROSITE" id="PS51858">
    <property type="entry name" value="PPPDE"/>
    <property type="match status" value="1"/>
</dbReference>
<evidence type="ECO:0000259" key="1">
    <source>
        <dbReference type="PROSITE" id="PS51858"/>
    </source>
</evidence>
<organism evidence="2 3">
    <name type="scientific">Seiridium cardinale</name>
    <dbReference type="NCBI Taxonomy" id="138064"/>
    <lineage>
        <taxon>Eukaryota</taxon>
        <taxon>Fungi</taxon>
        <taxon>Dikarya</taxon>
        <taxon>Ascomycota</taxon>
        <taxon>Pezizomycotina</taxon>
        <taxon>Sordariomycetes</taxon>
        <taxon>Xylariomycetidae</taxon>
        <taxon>Amphisphaeriales</taxon>
        <taxon>Sporocadaceae</taxon>
        <taxon>Seiridium</taxon>
    </lineage>
</organism>
<gene>
    <name evidence="2" type="ORF">SCAR479_11259</name>
</gene>
<sequence>MVFDVLTKLSQASQAAEEFVRKKWDGHKLKEAEKAAQAELEFRKEERNQLLQLIVAKRTGSSADELPPLVCDPADHSKAVFLITIPIAFGRFKLSQSSYKLLARHVGMSMDSVSHWALAVIDRGFGTCLFYELMSDDLGLNSLMKNQFRFDEVTPEFIASWSSCYYVGETTMTHDQIEQLGIEHMTSHPRYNLLNSNCQDMVETLVKQVCNGKVISQAKLREELSLASPRIALDLMVARFKSRIDSFGDHEDAEKIKDQDVEVQKDVDVIGTLWRRIHR</sequence>
<reference evidence="2 3" key="1">
    <citation type="submission" date="2024-02" db="EMBL/GenBank/DDBJ databases">
        <title>First draft genome assembly of two strains of Seiridium cardinale.</title>
        <authorList>
            <person name="Emiliani G."/>
            <person name="Scali E."/>
        </authorList>
    </citation>
    <scope>NUCLEOTIDE SEQUENCE [LARGE SCALE GENOMIC DNA]</scope>
    <source>
        <strain evidence="2 3">BM-138-000479</strain>
    </source>
</reference>
<accession>A0ABR2XE67</accession>
<comment type="caution">
    <text evidence="2">The sequence shown here is derived from an EMBL/GenBank/DDBJ whole genome shotgun (WGS) entry which is preliminary data.</text>
</comment>
<dbReference type="InterPro" id="IPR008580">
    <property type="entry name" value="PPPDE_dom"/>
</dbReference>
<feature type="domain" description="PPPDE" evidence="1">
    <location>
        <begin position="85"/>
        <end position="225"/>
    </location>
</feature>
<dbReference type="EMBL" id="JARVKM010000066">
    <property type="protein sequence ID" value="KAK9772096.1"/>
    <property type="molecule type" value="Genomic_DNA"/>
</dbReference>
<evidence type="ECO:0000313" key="3">
    <source>
        <dbReference type="Proteomes" id="UP001465668"/>
    </source>
</evidence>
<dbReference type="Proteomes" id="UP001465668">
    <property type="component" value="Unassembled WGS sequence"/>
</dbReference>
<proteinExistence type="predicted"/>
<name>A0ABR2XE67_9PEZI</name>